<dbReference type="STRING" id="667725.A0A0L0F374"/>
<evidence type="ECO:0000256" key="1">
    <source>
        <dbReference type="ARBA" id="ARBA00005156"/>
    </source>
</evidence>
<dbReference type="GO" id="GO:0017178">
    <property type="term" value="F:diphthine-ammonia ligase activity"/>
    <property type="evidence" value="ECO:0007669"/>
    <property type="project" value="UniProtKB-EC"/>
</dbReference>
<evidence type="ECO:0000256" key="8">
    <source>
        <dbReference type="ARBA" id="ARBA00031552"/>
    </source>
</evidence>
<dbReference type="Pfam" id="PF01902">
    <property type="entry name" value="Diphthami_syn_2"/>
    <property type="match status" value="1"/>
</dbReference>
<gene>
    <name evidence="11" type="ORF">SARC_16318</name>
</gene>
<evidence type="ECO:0000256" key="5">
    <source>
        <dbReference type="ARBA" id="ARBA00022741"/>
    </source>
</evidence>
<accession>A0A0L0F374</accession>
<dbReference type="InterPro" id="IPR006175">
    <property type="entry name" value="YjgF/YER057c/UK114"/>
</dbReference>
<evidence type="ECO:0000313" key="11">
    <source>
        <dbReference type="EMBL" id="KNC71147.1"/>
    </source>
</evidence>
<evidence type="ECO:0000259" key="10">
    <source>
        <dbReference type="Pfam" id="PF01902"/>
    </source>
</evidence>
<dbReference type="PANTHER" id="PTHR12196:SF2">
    <property type="entry name" value="DIPHTHINE--AMMONIA LIGASE"/>
    <property type="match status" value="1"/>
</dbReference>
<dbReference type="OrthoDB" id="686384at2759"/>
<dbReference type="CDD" id="cd06155">
    <property type="entry name" value="eu_AANH_C_1"/>
    <property type="match status" value="1"/>
</dbReference>
<dbReference type="Pfam" id="PF01042">
    <property type="entry name" value="Ribonuc_L-PSP"/>
    <property type="match status" value="1"/>
</dbReference>
<evidence type="ECO:0000256" key="7">
    <source>
        <dbReference type="ARBA" id="ARBA00029814"/>
    </source>
</evidence>
<evidence type="ECO:0000256" key="4">
    <source>
        <dbReference type="ARBA" id="ARBA00022598"/>
    </source>
</evidence>
<evidence type="ECO:0000256" key="9">
    <source>
        <dbReference type="ARBA" id="ARBA00048108"/>
    </source>
</evidence>
<evidence type="ECO:0000256" key="3">
    <source>
        <dbReference type="ARBA" id="ARBA00018426"/>
    </source>
</evidence>
<feature type="non-terminal residue" evidence="11">
    <location>
        <position position="1"/>
    </location>
</feature>
<keyword evidence="6" id="KW-0067">ATP-binding</keyword>
<dbReference type="EC" id="6.3.1.14" evidence="2"/>
<feature type="non-terminal residue" evidence="11">
    <location>
        <position position="323"/>
    </location>
</feature>
<dbReference type="RefSeq" id="XP_014145049.1">
    <property type="nucleotide sequence ID" value="XM_014289574.1"/>
</dbReference>
<comment type="pathway">
    <text evidence="1">Protein modification; peptidyl-diphthamide biosynthesis.</text>
</comment>
<keyword evidence="5" id="KW-0547">Nucleotide-binding</keyword>
<evidence type="ECO:0000313" key="12">
    <source>
        <dbReference type="Proteomes" id="UP000054560"/>
    </source>
</evidence>
<dbReference type="SUPFAM" id="SSF52402">
    <property type="entry name" value="Adenine nucleotide alpha hydrolases-like"/>
    <property type="match status" value="1"/>
</dbReference>
<comment type="catalytic activity">
    <reaction evidence="9">
        <text>diphthine-[translation elongation factor 2] + NH4(+) + ATP = diphthamide-[translation elongation factor 2] + AMP + diphosphate + H(+)</text>
        <dbReference type="Rhea" id="RHEA:19753"/>
        <dbReference type="Rhea" id="RHEA-COMP:10172"/>
        <dbReference type="Rhea" id="RHEA-COMP:10174"/>
        <dbReference type="ChEBI" id="CHEBI:15378"/>
        <dbReference type="ChEBI" id="CHEBI:16692"/>
        <dbReference type="ChEBI" id="CHEBI:28938"/>
        <dbReference type="ChEBI" id="CHEBI:30616"/>
        <dbReference type="ChEBI" id="CHEBI:33019"/>
        <dbReference type="ChEBI" id="CHEBI:82696"/>
        <dbReference type="ChEBI" id="CHEBI:456215"/>
        <dbReference type="EC" id="6.3.1.14"/>
    </reaction>
</comment>
<feature type="domain" description="Diphthamide synthase" evidence="10">
    <location>
        <begin position="2"/>
        <end position="68"/>
    </location>
</feature>
<keyword evidence="12" id="KW-1185">Reference proteome</keyword>
<protein>
    <recommendedName>
        <fullName evidence="3">Diphthine--ammonia ligase</fullName>
        <ecNumber evidence="2">6.3.1.14</ecNumber>
    </recommendedName>
    <alternativeName>
        <fullName evidence="7">Diphthamide synthase</fullName>
    </alternativeName>
    <alternativeName>
        <fullName evidence="8">Diphthamide synthetase</fullName>
    </alternativeName>
</protein>
<dbReference type="Gene3D" id="3.90.1490.10">
    <property type="entry name" value="putative n-type atp pyrophosphatase, domain 2"/>
    <property type="match status" value="1"/>
</dbReference>
<dbReference type="FunFam" id="3.90.1490.10:FF:000001">
    <property type="entry name" value="Diphthine--ammonia ligase"/>
    <property type="match status" value="1"/>
</dbReference>
<dbReference type="Gene3D" id="3.30.1330.40">
    <property type="entry name" value="RutC-like"/>
    <property type="match status" value="1"/>
</dbReference>
<dbReference type="GeneID" id="25916822"/>
<dbReference type="AlphaFoldDB" id="A0A0L0F374"/>
<proteinExistence type="predicted"/>
<dbReference type="SUPFAM" id="SSF55298">
    <property type="entry name" value="YjgF-like"/>
    <property type="match status" value="1"/>
</dbReference>
<dbReference type="GO" id="GO:0017183">
    <property type="term" value="P:protein histidyl modification to diphthamide"/>
    <property type="evidence" value="ECO:0007669"/>
    <property type="project" value="TreeGrafter"/>
</dbReference>
<reference evidence="11 12" key="1">
    <citation type="submission" date="2011-02" db="EMBL/GenBank/DDBJ databases">
        <title>The Genome Sequence of Sphaeroforma arctica JP610.</title>
        <authorList>
            <consortium name="The Broad Institute Genome Sequencing Platform"/>
            <person name="Russ C."/>
            <person name="Cuomo C."/>
            <person name="Young S.K."/>
            <person name="Zeng Q."/>
            <person name="Gargeya S."/>
            <person name="Alvarado L."/>
            <person name="Berlin A."/>
            <person name="Chapman S.B."/>
            <person name="Chen Z."/>
            <person name="Freedman E."/>
            <person name="Gellesch M."/>
            <person name="Goldberg J."/>
            <person name="Griggs A."/>
            <person name="Gujja S."/>
            <person name="Heilman E."/>
            <person name="Heiman D."/>
            <person name="Howarth C."/>
            <person name="Mehta T."/>
            <person name="Neiman D."/>
            <person name="Pearson M."/>
            <person name="Roberts A."/>
            <person name="Saif S."/>
            <person name="Shea T."/>
            <person name="Shenoy N."/>
            <person name="Sisk P."/>
            <person name="Stolte C."/>
            <person name="Sykes S."/>
            <person name="White J."/>
            <person name="Yandava C."/>
            <person name="Burger G."/>
            <person name="Gray M.W."/>
            <person name="Holland P.W.H."/>
            <person name="King N."/>
            <person name="Lang F.B.F."/>
            <person name="Roger A.J."/>
            <person name="Ruiz-Trillo I."/>
            <person name="Haas B."/>
            <person name="Nusbaum C."/>
            <person name="Birren B."/>
        </authorList>
    </citation>
    <scope>NUCLEOTIDE SEQUENCE [LARGE SCALE GENOMIC DNA]</scope>
    <source>
        <strain evidence="11 12">JP610</strain>
    </source>
</reference>
<dbReference type="Proteomes" id="UP000054560">
    <property type="component" value="Unassembled WGS sequence"/>
</dbReference>
<name>A0A0L0F374_9EUKA</name>
<keyword evidence="4" id="KW-0436">Ligase</keyword>
<dbReference type="InterPro" id="IPR035959">
    <property type="entry name" value="RutC-like_sf"/>
</dbReference>
<dbReference type="eggNOG" id="KOG2317">
    <property type="taxonomic scope" value="Eukaryota"/>
</dbReference>
<dbReference type="GO" id="GO:0005524">
    <property type="term" value="F:ATP binding"/>
    <property type="evidence" value="ECO:0007669"/>
    <property type="project" value="UniProtKB-KW"/>
</dbReference>
<sequence length="323" mass="35868">VLVKVAACGLQHRHLGQTLNAMQQTLTTLHHTFELNVCGEGGEYETFTLDMPLFKKRIVVEDAEIVRVSEDKLAPVAYYRINRFSLVDKNSTDVGVQVPEEGSEEDAEMVSGMDSALYHDVEYGRECMETVEAMDTVHYTTQTPTEHTPNIHTHTPATDQHTYNTHTHVCFCDNSLYIEGLRGVNHTHTPPTDAAHSPPTASQQMQRVLDQLAQHLSAHALDTSHVTRVHLLVADMAQFAQVNAEYVRVFAERPPSRVCVQVPLPEGVLVQLHCVAHAPTSATDTSSRATRECLHVQSISRWCPANIGPYSQAVTLRGKVYLA</sequence>
<evidence type="ECO:0000256" key="2">
    <source>
        <dbReference type="ARBA" id="ARBA00012089"/>
    </source>
</evidence>
<dbReference type="InterPro" id="IPR002761">
    <property type="entry name" value="Diphthami_syn_dom"/>
</dbReference>
<dbReference type="PANTHER" id="PTHR12196">
    <property type="entry name" value="DOMAIN OF UNKNOWN FUNCTION 71 DUF71 -CONTAINING PROTEIN"/>
    <property type="match status" value="1"/>
</dbReference>
<organism evidence="11 12">
    <name type="scientific">Sphaeroforma arctica JP610</name>
    <dbReference type="NCBI Taxonomy" id="667725"/>
    <lineage>
        <taxon>Eukaryota</taxon>
        <taxon>Ichthyosporea</taxon>
        <taxon>Ichthyophonida</taxon>
        <taxon>Sphaeroforma</taxon>
    </lineage>
</organism>
<dbReference type="InterPro" id="IPR030662">
    <property type="entry name" value="DPH6/MJ0570"/>
</dbReference>
<dbReference type="EMBL" id="KQ249404">
    <property type="protein sequence ID" value="KNC71147.1"/>
    <property type="molecule type" value="Genomic_DNA"/>
</dbReference>
<dbReference type="eggNOG" id="KOG2316">
    <property type="taxonomic scope" value="Eukaryota"/>
</dbReference>
<evidence type="ECO:0000256" key="6">
    <source>
        <dbReference type="ARBA" id="ARBA00022840"/>
    </source>
</evidence>